<feature type="binding site" evidence="18">
    <location>
        <position position="158"/>
    </location>
    <ligand>
        <name>(6S)-NADPHX</name>
        <dbReference type="ChEBI" id="CHEBI:64076"/>
    </ligand>
</feature>
<evidence type="ECO:0000256" key="14">
    <source>
        <dbReference type="ARBA" id="ARBA00025153"/>
    </source>
</evidence>
<dbReference type="GO" id="GO:0110051">
    <property type="term" value="P:metabolite repair"/>
    <property type="evidence" value="ECO:0007669"/>
    <property type="project" value="TreeGrafter"/>
</dbReference>
<dbReference type="Gene3D" id="3.40.1190.20">
    <property type="match status" value="1"/>
</dbReference>
<evidence type="ECO:0000256" key="17">
    <source>
        <dbReference type="HAMAP-Rule" id="MF_01965"/>
    </source>
</evidence>
<comment type="catalytic activity">
    <reaction evidence="2 18 19">
        <text>(6R)-NADPHX = (6S)-NADPHX</text>
        <dbReference type="Rhea" id="RHEA:32227"/>
        <dbReference type="ChEBI" id="CHEBI:64076"/>
        <dbReference type="ChEBI" id="CHEBI:64077"/>
        <dbReference type="EC" id="5.1.99.6"/>
    </reaction>
</comment>
<dbReference type="Pfam" id="PF03853">
    <property type="entry name" value="YjeF_N"/>
    <property type="match status" value="1"/>
</dbReference>
<feature type="binding site" evidence="17">
    <location>
        <position position="318"/>
    </location>
    <ligand>
        <name>(6S)-NADPHX</name>
        <dbReference type="ChEBI" id="CHEBI:64076"/>
    </ligand>
</feature>
<feature type="domain" description="YjeF C-terminal" evidence="20">
    <location>
        <begin position="222"/>
        <end position="495"/>
    </location>
</feature>
<comment type="function">
    <text evidence="14 19">Bifunctional enzyme that catalyzes the epimerization of the S- and R-forms of NAD(P)HX and the dehydration of the S-form of NAD(P)HX at the expense of ADP, which is converted to AMP. This allows the repair of both epimers of NAD(P)HX, a damaged form of NAD(P)H that is a result of enzymatic or heat-dependent hydration.</text>
</comment>
<evidence type="ECO:0000256" key="3">
    <source>
        <dbReference type="ARBA" id="ARBA00006001"/>
    </source>
</evidence>
<dbReference type="InterPro" id="IPR036652">
    <property type="entry name" value="YjeF_N_dom_sf"/>
</dbReference>
<evidence type="ECO:0000313" key="23">
    <source>
        <dbReference type="Proteomes" id="UP000247922"/>
    </source>
</evidence>
<dbReference type="InterPro" id="IPR030677">
    <property type="entry name" value="Nnr"/>
</dbReference>
<keyword evidence="6 17" id="KW-0547">Nucleotide-binding</keyword>
<dbReference type="InterPro" id="IPR029056">
    <property type="entry name" value="Ribokinase-like"/>
</dbReference>
<comment type="cofactor">
    <cofactor evidence="18 19">
        <name>K(+)</name>
        <dbReference type="ChEBI" id="CHEBI:29103"/>
    </cofactor>
    <text evidence="18 19">Binds 1 potassium ion per subunit.</text>
</comment>
<reference evidence="22 23" key="1">
    <citation type="submission" date="2018-05" db="EMBL/GenBank/DDBJ databases">
        <title>Genomic Encyclopedia of Type Strains, Phase IV (KMG-IV): sequencing the most valuable type-strain genomes for metagenomic binning, comparative biology and taxonomic classification.</title>
        <authorList>
            <person name="Goeker M."/>
        </authorList>
    </citation>
    <scope>NUCLEOTIDE SEQUENCE [LARGE SCALE GENOMIC DNA]</scope>
    <source>
        <strain evidence="22 23">DSM 22440</strain>
    </source>
</reference>
<accession>A0A2V3W4A6</accession>
<dbReference type="EC" id="5.1.99.6" evidence="19"/>
<feature type="binding site" evidence="18">
    <location>
        <position position="58"/>
    </location>
    <ligand>
        <name>K(+)</name>
        <dbReference type="ChEBI" id="CHEBI:29103"/>
    </ligand>
</feature>
<evidence type="ECO:0000256" key="5">
    <source>
        <dbReference type="ARBA" id="ARBA00022723"/>
    </source>
</evidence>
<comment type="cofactor">
    <cofactor evidence="17">
        <name>Mg(2+)</name>
        <dbReference type="ChEBI" id="CHEBI:18420"/>
    </cofactor>
</comment>
<keyword evidence="8 17" id="KW-0521">NADP</keyword>
<evidence type="ECO:0000256" key="15">
    <source>
        <dbReference type="ARBA" id="ARBA00048238"/>
    </source>
</evidence>
<feature type="binding site" evidence="18">
    <location>
        <begin position="129"/>
        <end position="135"/>
    </location>
    <ligand>
        <name>(6S)-NADPHX</name>
        <dbReference type="ChEBI" id="CHEBI:64076"/>
    </ligand>
</feature>
<evidence type="ECO:0000256" key="7">
    <source>
        <dbReference type="ARBA" id="ARBA00022840"/>
    </source>
</evidence>
<evidence type="ECO:0000256" key="9">
    <source>
        <dbReference type="ARBA" id="ARBA00022958"/>
    </source>
</evidence>
<dbReference type="NCBIfam" id="TIGR00197">
    <property type="entry name" value="yjeF_nterm"/>
    <property type="match status" value="1"/>
</dbReference>
<keyword evidence="9 18" id="KW-0630">Potassium</keyword>
<evidence type="ECO:0000259" key="21">
    <source>
        <dbReference type="PROSITE" id="PS51385"/>
    </source>
</evidence>
<dbReference type="PANTHER" id="PTHR12592">
    <property type="entry name" value="ATP-DEPENDENT (S)-NAD(P)H-HYDRATE DEHYDRATASE FAMILY MEMBER"/>
    <property type="match status" value="1"/>
</dbReference>
<dbReference type="PROSITE" id="PS51383">
    <property type="entry name" value="YJEF_C_3"/>
    <property type="match status" value="1"/>
</dbReference>
<feature type="binding site" evidence="18">
    <location>
        <position position="161"/>
    </location>
    <ligand>
        <name>K(+)</name>
        <dbReference type="ChEBI" id="CHEBI:29103"/>
    </ligand>
</feature>
<evidence type="ECO:0000259" key="20">
    <source>
        <dbReference type="PROSITE" id="PS51383"/>
    </source>
</evidence>
<dbReference type="PIRSF" id="PIRSF017184">
    <property type="entry name" value="Nnr"/>
    <property type="match status" value="1"/>
</dbReference>
<dbReference type="Pfam" id="PF01256">
    <property type="entry name" value="Carb_kinase"/>
    <property type="match status" value="1"/>
</dbReference>
<comment type="similarity">
    <text evidence="3 19">In the N-terminal section; belongs to the NnrE/AIBP family.</text>
</comment>
<comment type="caution">
    <text evidence="22">The sequence shown here is derived from an EMBL/GenBank/DDBJ whole genome shotgun (WGS) entry which is preliminary data.</text>
</comment>
<comment type="similarity">
    <text evidence="17">Belongs to the NnrD/CARKD family.</text>
</comment>
<dbReference type="HAMAP" id="MF_01965">
    <property type="entry name" value="NADHX_dehydratase"/>
    <property type="match status" value="1"/>
</dbReference>
<dbReference type="GO" id="GO:0052856">
    <property type="term" value="F:NAD(P)HX epimerase activity"/>
    <property type="evidence" value="ECO:0007669"/>
    <property type="project" value="UniProtKB-UniRule"/>
</dbReference>
<comment type="function">
    <text evidence="17">Catalyzes the dehydration of the S-form of NAD(P)HX at the expense of ADP, which is converted to AMP. Together with NAD(P)HX epimerase, which catalyzes the epimerization of the S- and R-forms, the enzyme allows the repair of both epimers of NAD(P)HX, a damaged form of NAD(P)H that is a result of enzymatic or heat-dependent hydration.</text>
</comment>
<sequence length="507" mass="54653">MRCMTESEMYEVDRKSAEDYLLPTTVLMENAGRALADGLKSKLSKEMRICVVTGPGNNGGDGYVLARTLLNEGYAVEVLETVTEAEMSTDEQLYRQIYLKYQGTLTKVDDVDVAAYLVDKDIIVDALFGIGLTGRVRAPFDQWIETINQSGKCVISLDVPSGVSSVAADDLLAIRANHTFIIEAPKPSLFIEATRPFYGEVTVVSIGLPKKELLQSSLTVWQQEDVKQTLQKREPFSHKGNYVHLLVIGGSAFMPGSVKLTSTGAYRTGAGLVTVMTSEEALPMLANGLNEVMYQPLEPEALTDEALAKYDVIACGMGLSETAAGRALLSRVLETKKPLVIDASGLNLLSEDLSRLERRQALTVLTPHPKEMARLSGLSVAAIKRQPFRVVADFAKAHQVYLVLKGAMTLSASPSGEININTTGNSGLSKGGSGDLLTGMVASRVLSDDTPLAGISNAVFLHGLAADLAVSDRHSSYDLTATEVSDYLGRSFQAVLRKNIQASINIK</sequence>
<dbReference type="InterPro" id="IPR004443">
    <property type="entry name" value="YjeF_N_dom"/>
</dbReference>
<evidence type="ECO:0000256" key="12">
    <source>
        <dbReference type="ARBA" id="ARBA00023239"/>
    </source>
</evidence>
<keyword evidence="12 17" id="KW-0456">Lyase</keyword>
<evidence type="ECO:0000256" key="19">
    <source>
        <dbReference type="PIRNR" id="PIRNR017184"/>
    </source>
</evidence>
<dbReference type="SUPFAM" id="SSF53613">
    <property type="entry name" value="Ribokinase-like"/>
    <property type="match status" value="1"/>
</dbReference>
<keyword evidence="5 18" id="KW-0479">Metal-binding</keyword>
<protein>
    <recommendedName>
        <fullName evidence="19">Bifunctional NAD(P)H-hydrate repair enzyme</fullName>
    </recommendedName>
    <alternativeName>
        <fullName evidence="19">Nicotinamide nucleotide repair protein</fullName>
    </alternativeName>
    <domain>
        <recommendedName>
            <fullName evidence="19">ADP-dependent (S)-NAD(P)H-hydrate dehydratase</fullName>
            <ecNumber evidence="19">4.2.1.136</ecNumber>
        </recommendedName>
        <alternativeName>
            <fullName evidence="19">ADP-dependent NAD(P)HX dehydratase</fullName>
        </alternativeName>
    </domain>
    <domain>
        <recommendedName>
            <fullName evidence="19">NAD(P)H-hydrate epimerase</fullName>
            <ecNumber evidence="19">5.1.99.6</ecNumber>
        </recommendedName>
    </domain>
</protein>
<evidence type="ECO:0000256" key="18">
    <source>
        <dbReference type="HAMAP-Rule" id="MF_01966"/>
    </source>
</evidence>
<comment type="caution">
    <text evidence="17">Lacks conserved residue(s) required for the propagation of feature annotation.</text>
</comment>
<organism evidence="22 23">
    <name type="scientific">Streptohalobacillus salinus</name>
    <dbReference type="NCBI Taxonomy" id="621096"/>
    <lineage>
        <taxon>Bacteria</taxon>
        <taxon>Bacillati</taxon>
        <taxon>Bacillota</taxon>
        <taxon>Bacilli</taxon>
        <taxon>Bacillales</taxon>
        <taxon>Bacillaceae</taxon>
        <taxon>Streptohalobacillus</taxon>
    </lineage>
</organism>
<dbReference type="OrthoDB" id="9806925at2"/>
<evidence type="ECO:0000256" key="11">
    <source>
        <dbReference type="ARBA" id="ARBA00023235"/>
    </source>
</evidence>
<dbReference type="PANTHER" id="PTHR12592:SF0">
    <property type="entry name" value="ATP-DEPENDENT (S)-NAD(P)H-HYDRATE DEHYDRATASE"/>
    <property type="match status" value="1"/>
</dbReference>
<evidence type="ECO:0000256" key="6">
    <source>
        <dbReference type="ARBA" id="ARBA00022741"/>
    </source>
</evidence>
<dbReference type="EC" id="4.2.1.136" evidence="19"/>
<dbReference type="InterPro" id="IPR000631">
    <property type="entry name" value="CARKD"/>
</dbReference>
<gene>
    <name evidence="17" type="primary">nnrD</name>
    <name evidence="18" type="synonym">nnrE</name>
    <name evidence="22" type="ORF">DES38_11024</name>
</gene>
<keyword evidence="10 17" id="KW-0520">NAD</keyword>
<keyword evidence="23" id="KW-1185">Reference proteome</keyword>
<feature type="domain" description="YjeF N-terminal" evidence="21">
    <location>
        <begin position="9"/>
        <end position="214"/>
    </location>
</feature>
<evidence type="ECO:0000256" key="2">
    <source>
        <dbReference type="ARBA" id="ARBA00000909"/>
    </source>
</evidence>
<feature type="binding site" evidence="18">
    <location>
        <begin position="57"/>
        <end position="61"/>
    </location>
    <ligand>
        <name>(6S)-NADPHX</name>
        <dbReference type="ChEBI" id="CHEBI:64076"/>
    </ligand>
</feature>
<evidence type="ECO:0000256" key="4">
    <source>
        <dbReference type="ARBA" id="ARBA00009524"/>
    </source>
</evidence>
<dbReference type="CDD" id="cd01171">
    <property type="entry name" value="YXKO-related"/>
    <property type="match status" value="1"/>
</dbReference>
<keyword evidence="7 17" id="KW-0067">ATP-binding</keyword>
<dbReference type="NCBIfam" id="TIGR00196">
    <property type="entry name" value="yjeF_cterm"/>
    <property type="match status" value="1"/>
</dbReference>
<keyword evidence="13" id="KW-0511">Multifunctional enzyme</keyword>
<feature type="binding site" evidence="17">
    <location>
        <position position="434"/>
    </location>
    <ligand>
        <name>AMP</name>
        <dbReference type="ChEBI" id="CHEBI:456215"/>
    </ligand>
</feature>
<dbReference type="HAMAP" id="MF_01966">
    <property type="entry name" value="NADHX_epimerase"/>
    <property type="match status" value="1"/>
</dbReference>
<feature type="binding site" evidence="17">
    <location>
        <begin position="405"/>
        <end position="409"/>
    </location>
    <ligand>
        <name>AMP</name>
        <dbReference type="ChEBI" id="CHEBI:456215"/>
    </ligand>
</feature>
<dbReference type="Gene3D" id="3.40.50.10260">
    <property type="entry name" value="YjeF N-terminal domain"/>
    <property type="match status" value="1"/>
</dbReference>
<comment type="similarity">
    <text evidence="18">Belongs to the NnrE/AIBP family.</text>
</comment>
<proteinExistence type="inferred from homology"/>
<evidence type="ECO:0000256" key="13">
    <source>
        <dbReference type="ARBA" id="ARBA00023268"/>
    </source>
</evidence>
<name>A0A2V3W4A6_9BACI</name>
<comment type="subunit">
    <text evidence="17">Homotetramer.</text>
</comment>
<dbReference type="Proteomes" id="UP000247922">
    <property type="component" value="Unassembled WGS sequence"/>
</dbReference>
<feature type="binding site" evidence="17">
    <location>
        <position position="435"/>
    </location>
    <ligand>
        <name>(6S)-NADPHX</name>
        <dbReference type="ChEBI" id="CHEBI:64076"/>
    </ligand>
</feature>
<feature type="binding site" evidence="17">
    <location>
        <position position="368"/>
    </location>
    <ligand>
        <name>(6S)-NADPHX</name>
        <dbReference type="ChEBI" id="CHEBI:64076"/>
    </ligand>
</feature>
<dbReference type="GO" id="GO:0046496">
    <property type="term" value="P:nicotinamide nucleotide metabolic process"/>
    <property type="evidence" value="ECO:0007669"/>
    <property type="project" value="UniProtKB-UniRule"/>
</dbReference>
<evidence type="ECO:0000313" key="22">
    <source>
        <dbReference type="EMBL" id="PXW89163.1"/>
    </source>
</evidence>
<evidence type="ECO:0000256" key="8">
    <source>
        <dbReference type="ARBA" id="ARBA00022857"/>
    </source>
</evidence>
<comment type="catalytic activity">
    <reaction evidence="16 17 19">
        <text>(6S)-NADPHX + ADP = AMP + phosphate + NADPH + H(+)</text>
        <dbReference type="Rhea" id="RHEA:32235"/>
        <dbReference type="ChEBI" id="CHEBI:15378"/>
        <dbReference type="ChEBI" id="CHEBI:43474"/>
        <dbReference type="ChEBI" id="CHEBI:57783"/>
        <dbReference type="ChEBI" id="CHEBI:64076"/>
        <dbReference type="ChEBI" id="CHEBI:456215"/>
        <dbReference type="ChEBI" id="CHEBI:456216"/>
        <dbReference type="EC" id="4.2.1.136"/>
    </reaction>
</comment>
<comment type="catalytic activity">
    <reaction evidence="15 17 19">
        <text>(6S)-NADHX + ADP = AMP + phosphate + NADH + H(+)</text>
        <dbReference type="Rhea" id="RHEA:32223"/>
        <dbReference type="ChEBI" id="CHEBI:15378"/>
        <dbReference type="ChEBI" id="CHEBI:43474"/>
        <dbReference type="ChEBI" id="CHEBI:57945"/>
        <dbReference type="ChEBI" id="CHEBI:64074"/>
        <dbReference type="ChEBI" id="CHEBI:456215"/>
        <dbReference type="ChEBI" id="CHEBI:456216"/>
        <dbReference type="EC" id="4.2.1.136"/>
    </reaction>
</comment>
<evidence type="ECO:0000256" key="1">
    <source>
        <dbReference type="ARBA" id="ARBA00000013"/>
    </source>
</evidence>
<feature type="binding site" evidence="18">
    <location>
        <position position="125"/>
    </location>
    <ligand>
        <name>K(+)</name>
        <dbReference type="ChEBI" id="CHEBI:29103"/>
    </ligand>
</feature>
<dbReference type="GO" id="GO:0046872">
    <property type="term" value="F:metal ion binding"/>
    <property type="evidence" value="ECO:0007669"/>
    <property type="project" value="UniProtKB-UniRule"/>
</dbReference>
<evidence type="ECO:0000256" key="10">
    <source>
        <dbReference type="ARBA" id="ARBA00023027"/>
    </source>
</evidence>
<dbReference type="GO" id="GO:0052855">
    <property type="term" value="F:ADP-dependent NAD(P)H-hydrate dehydratase activity"/>
    <property type="evidence" value="ECO:0007669"/>
    <property type="project" value="UniProtKB-UniRule"/>
</dbReference>
<dbReference type="GO" id="GO:0005524">
    <property type="term" value="F:ATP binding"/>
    <property type="evidence" value="ECO:0007669"/>
    <property type="project" value="UniProtKB-UniRule"/>
</dbReference>
<dbReference type="PROSITE" id="PS51385">
    <property type="entry name" value="YJEF_N"/>
    <property type="match status" value="1"/>
</dbReference>
<dbReference type="EMBL" id="QJJR01000010">
    <property type="protein sequence ID" value="PXW89163.1"/>
    <property type="molecule type" value="Genomic_DNA"/>
</dbReference>
<evidence type="ECO:0000256" key="16">
    <source>
        <dbReference type="ARBA" id="ARBA00049209"/>
    </source>
</evidence>
<comment type="similarity">
    <text evidence="4 19">In the C-terminal section; belongs to the NnrD/CARKD family.</text>
</comment>
<dbReference type="AlphaFoldDB" id="A0A2V3W4A6"/>
<dbReference type="SUPFAM" id="SSF64153">
    <property type="entry name" value="YjeF N-terminal domain-like"/>
    <property type="match status" value="1"/>
</dbReference>
<keyword evidence="11 18" id="KW-0413">Isomerase</keyword>
<comment type="catalytic activity">
    <reaction evidence="1 18 19">
        <text>(6R)-NADHX = (6S)-NADHX</text>
        <dbReference type="Rhea" id="RHEA:32215"/>
        <dbReference type="ChEBI" id="CHEBI:64074"/>
        <dbReference type="ChEBI" id="CHEBI:64075"/>
        <dbReference type="EC" id="5.1.99.6"/>
    </reaction>
</comment>
<comment type="function">
    <text evidence="18">Catalyzes the epimerization of the S- and R-forms of NAD(P)HX, a damaged form of NAD(P)H that is a result of enzymatic or heat-dependent hydration. This is a prerequisite for the S-specific NAD(P)H-hydrate dehydratase to allow the repair of both epimers of NAD(P)HX.</text>
</comment>